<dbReference type="InterPro" id="IPR042235">
    <property type="entry name" value="ZP-C_dom"/>
</dbReference>
<dbReference type="Pfam" id="PF00530">
    <property type="entry name" value="SRCR"/>
    <property type="match status" value="2"/>
</dbReference>
<dbReference type="SMART" id="SM00202">
    <property type="entry name" value="SR"/>
    <property type="match status" value="2"/>
</dbReference>
<dbReference type="Proteomes" id="UP000274504">
    <property type="component" value="Unassembled WGS sequence"/>
</dbReference>
<evidence type="ECO:0000259" key="5">
    <source>
        <dbReference type="PROSITE" id="PS51034"/>
    </source>
</evidence>
<name>A0A0R3SXN4_HYMDI</name>
<keyword evidence="1 2" id="KW-1015">Disulfide bond</keyword>
<protein>
    <submittedName>
        <fullName evidence="8">SRCR domain-containing protein</fullName>
    </submittedName>
</protein>
<dbReference type="SUPFAM" id="SSF56487">
    <property type="entry name" value="SRCR-like"/>
    <property type="match status" value="2"/>
</dbReference>
<evidence type="ECO:0000313" key="6">
    <source>
        <dbReference type="EMBL" id="VDL63490.1"/>
    </source>
</evidence>
<feature type="signal peptide" evidence="3">
    <location>
        <begin position="1"/>
        <end position="20"/>
    </location>
</feature>
<dbReference type="PANTHER" id="PTHR48071">
    <property type="entry name" value="SRCR DOMAIN-CONTAINING PROTEIN"/>
    <property type="match status" value="1"/>
</dbReference>
<feature type="domain" description="SRCR" evidence="4">
    <location>
        <begin position="31"/>
        <end position="146"/>
    </location>
</feature>
<proteinExistence type="predicted"/>
<reference evidence="6 7" key="2">
    <citation type="submission" date="2018-11" db="EMBL/GenBank/DDBJ databases">
        <authorList>
            <consortium name="Pathogen Informatics"/>
        </authorList>
    </citation>
    <scope>NUCLEOTIDE SEQUENCE [LARGE SCALE GENOMIC DNA]</scope>
</reference>
<dbReference type="InterPro" id="IPR001507">
    <property type="entry name" value="ZP_dom"/>
</dbReference>
<accession>A0A0R3SXN4</accession>
<dbReference type="WBParaSite" id="HDID_0001052301-mRNA-1">
    <property type="protein sequence ID" value="HDID_0001052301-mRNA-1"/>
    <property type="gene ID" value="HDID_0001052301"/>
</dbReference>
<feature type="chain" id="PRO_5043131534" evidence="3">
    <location>
        <begin position="21"/>
        <end position="573"/>
    </location>
</feature>
<dbReference type="OrthoDB" id="6286334at2759"/>
<feature type="disulfide bond" evidence="2">
    <location>
        <begin position="252"/>
        <end position="262"/>
    </location>
</feature>
<evidence type="ECO:0000313" key="8">
    <source>
        <dbReference type="WBParaSite" id="HDID_0001052301-mRNA-1"/>
    </source>
</evidence>
<evidence type="ECO:0000256" key="2">
    <source>
        <dbReference type="PROSITE-ProRule" id="PRU00196"/>
    </source>
</evidence>
<dbReference type="STRING" id="6216.A0A0R3SXN4"/>
<evidence type="ECO:0000256" key="3">
    <source>
        <dbReference type="SAM" id="SignalP"/>
    </source>
</evidence>
<dbReference type="InterPro" id="IPR036772">
    <property type="entry name" value="SRCR-like_dom_sf"/>
</dbReference>
<evidence type="ECO:0000259" key="4">
    <source>
        <dbReference type="PROSITE" id="PS50287"/>
    </source>
</evidence>
<sequence length="573" mass="62709">MVRLLGVGSLILCAYLICSADSIEVNKISAIRFAQGTGVFPQGRDGVLEVKYEGSWSSICNFGFDHVAASTACYMLGFPPYGFTIYNTNHFSNISARLSHFNCTGRIKLGPNPPEPLSVHLGNCDFSTSVPRECSLGSRNVAIACLEPTILDNFSDPPPLTFAPVSCPGNTSEVRLTHGDEKSGVLEVWSPISEEWGTVCADGFGINEAKAVCRMLCSSSDDLAYAHAVVNAFGNESETVKNMPIHLARLSCPVGARSFNDCSLGDGWGHAQGCSHALDVGVICGPPDEILKSPRMPIETSLKCDDETARVYFKKDELGEVDSSTVYLNRTNLPSGCIFKFNEVNEYGADSSSVVEVTLPMDKCGATYEGSNSTVLALHILLIVNTSKAPYHEVYERNGVPTEKIFVLPITCLIPRRSSVDSPIHAAATSRLEKLVSVRQTPEVLINYFADRLFQRLISGRVNIIPNRRVFVRVSIGRPEQYSKLVLTNCLLSNNRSMEMSIPLISKGCPVSSEIQLLPISRSAVGFSFETVYFRKASQSIQGGNMLEMFVSCQTRLCHIYETDPECIQNYCY</sequence>
<dbReference type="InterPro" id="IPR001190">
    <property type="entry name" value="SRCR"/>
</dbReference>
<feature type="domain" description="ZP" evidence="5">
    <location>
        <begin position="303"/>
        <end position="573"/>
    </location>
</feature>
<dbReference type="EMBL" id="UYSG01011741">
    <property type="protein sequence ID" value="VDL63490.1"/>
    <property type="molecule type" value="Genomic_DNA"/>
</dbReference>
<gene>
    <name evidence="6" type="ORF">HDID_LOCUS10521</name>
</gene>
<dbReference type="Gene3D" id="3.10.250.10">
    <property type="entry name" value="SRCR-like domain"/>
    <property type="match status" value="2"/>
</dbReference>
<dbReference type="PANTHER" id="PTHR48071:SF18">
    <property type="entry name" value="DELETED IN MALIGNANT BRAIN TUMORS 1 PROTEIN-RELATED"/>
    <property type="match status" value="1"/>
</dbReference>
<evidence type="ECO:0000256" key="1">
    <source>
        <dbReference type="ARBA" id="ARBA00023157"/>
    </source>
</evidence>
<comment type="caution">
    <text evidence="2">Lacks conserved residue(s) required for the propagation of feature annotation.</text>
</comment>
<organism evidence="8">
    <name type="scientific">Hymenolepis diminuta</name>
    <name type="common">Rat tapeworm</name>
    <dbReference type="NCBI Taxonomy" id="6216"/>
    <lineage>
        <taxon>Eukaryota</taxon>
        <taxon>Metazoa</taxon>
        <taxon>Spiralia</taxon>
        <taxon>Lophotrochozoa</taxon>
        <taxon>Platyhelminthes</taxon>
        <taxon>Cestoda</taxon>
        <taxon>Eucestoda</taxon>
        <taxon>Cyclophyllidea</taxon>
        <taxon>Hymenolepididae</taxon>
        <taxon>Hymenolepis</taxon>
    </lineage>
</organism>
<dbReference type="Gene3D" id="2.60.40.4100">
    <property type="entry name" value="Zona pellucida, ZP-C domain"/>
    <property type="match status" value="1"/>
</dbReference>
<evidence type="ECO:0000313" key="7">
    <source>
        <dbReference type="Proteomes" id="UP000274504"/>
    </source>
</evidence>
<dbReference type="AlphaFoldDB" id="A0A0R3SXN4"/>
<reference evidence="8" key="1">
    <citation type="submission" date="2017-02" db="UniProtKB">
        <authorList>
            <consortium name="WormBaseParasite"/>
        </authorList>
    </citation>
    <scope>IDENTIFICATION</scope>
</reference>
<feature type="domain" description="SRCR" evidence="4">
    <location>
        <begin position="174"/>
        <end position="285"/>
    </location>
</feature>
<dbReference type="PROSITE" id="PS50287">
    <property type="entry name" value="SRCR_2"/>
    <property type="match status" value="2"/>
</dbReference>
<dbReference type="PROSITE" id="PS51034">
    <property type="entry name" value="ZP_2"/>
    <property type="match status" value="1"/>
</dbReference>
<keyword evidence="3" id="KW-0732">Signal</keyword>
<dbReference type="GO" id="GO:0016020">
    <property type="term" value="C:membrane"/>
    <property type="evidence" value="ECO:0007669"/>
    <property type="project" value="InterPro"/>
</dbReference>